<dbReference type="OrthoDB" id="3188010at2"/>
<protein>
    <recommendedName>
        <fullName evidence="4">Phage terminase-like protein, large subunit, contains N-terminal HTH domain</fullName>
    </recommendedName>
</protein>
<dbReference type="AlphaFoldDB" id="A0A109QYH7"/>
<evidence type="ECO:0008006" key="4">
    <source>
        <dbReference type="Google" id="ProtNLM"/>
    </source>
</evidence>
<reference evidence="3" key="2">
    <citation type="submission" date="2016-01" db="EMBL/GenBank/DDBJ databases">
        <title>First complete genome sequence of a species in the genus Microterricola, an extremophilic cold active enzyme producing strain ERGS5:02 isolated from Sikkim Himalaya.</title>
        <authorList>
            <person name="Kumar R."/>
            <person name="Singh D."/>
            <person name="Swarnkar M.K."/>
        </authorList>
    </citation>
    <scope>NUCLEOTIDE SEQUENCE [LARGE SCALE GENOMIC DNA]</scope>
    <source>
        <strain evidence="3">ERGS5:02</strain>
    </source>
</reference>
<evidence type="ECO:0000313" key="3">
    <source>
        <dbReference type="Proteomes" id="UP000058305"/>
    </source>
</evidence>
<dbReference type="KEGG" id="mvd:AWU67_04580"/>
<gene>
    <name evidence="2" type="ORF">AWU67_04580</name>
</gene>
<name>A0A109QYH7_9MICO</name>
<sequence length="585" mass="63202">MTLDQMELPGLENPASSAPKWGELPKGATELATIEAIAEIEADHPATGARKAIKQLCISLAQSIDKGNAKGRAIANEASQLFVMMQQLEPVDAAGDTPTYTPNSNGYSMHSQLPPNLTRPRKVTARNYSRATHGPKVAAIAAEMGQPLLPWQRYTCDVALEVDSFGIFVYSTVLVTVQRQAGKTTLDLAAAIQNMTMGRGRRAWYTAQTGGHATEKFLEMADVWEESNIKMLAKRPRRSNGSAALEFLNGSKFRPFPPLAGALDGKQSDRTTMDELWMHTAMQYSLMRQSYNPTQTTRRKRTGQRPQNWLMSTEGTVESTALNMLLAEARSSTPDPHTAFFDWGIAEDVDPTDLQAVYDAHPGAGHLFDFSDLQGFAAQYADSPGEFARAFGNRRTGATERVIPAEAWASGLWRDSEPEPPLGPVCFGAAHGVDGIDTTITATELAGLGTLTSVVERGHAPGTTWALDRLLELQAAFPAAAFAIDKFGPSASLHDAAERAKLRLVDFGTGDVIAATQNTFANLTRPGGSTWRYKAHPALEEAAQLATKRFTGDGTWVFGRRASVGSISALEAANLSSHGIHHLPP</sequence>
<dbReference type="EMBL" id="CP014145">
    <property type="protein sequence ID" value="AMB58245.1"/>
    <property type="molecule type" value="Genomic_DNA"/>
</dbReference>
<organism evidence="2 3">
    <name type="scientific">Microterricola viridarii</name>
    <dbReference type="NCBI Taxonomy" id="412690"/>
    <lineage>
        <taxon>Bacteria</taxon>
        <taxon>Bacillati</taxon>
        <taxon>Actinomycetota</taxon>
        <taxon>Actinomycetes</taxon>
        <taxon>Micrococcales</taxon>
        <taxon>Microbacteriaceae</taxon>
        <taxon>Microterricola</taxon>
    </lineage>
</organism>
<dbReference type="Gene3D" id="3.40.50.300">
    <property type="entry name" value="P-loop containing nucleotide triphosphate hydrolases"/>
    <property type="match status" value="1"/>
</dbReference>
<feature type="region of interest" description="Disordered" evidence="1">
    <location>
        <begin position="1"/>
        <end position="23"/>
    </location>
</feature>
<dbReference type="InterPro" id="IPR027417">
    <property type="entry name" value="P-loop_NTPase"/>
</dbReference>
<evidence type="ECO:0000313" key="2">
    <source>
        <dbReference type="EMBL" id="AMB58245.1"/>
    </source>
</evidence>
<evidence type="ECO:0000256" key="1">
    <source>
        <dbReference type="SAM" id="MobiDB-lite"/>
    </source>
</evidence>
<proteinExistence type="predicted"/>
<accession>A0A109QYH7</accession>
<keyword evidence="3" id="KW-1185">Reference proteome</keyword>
<reference evidence="2 3" key="1">
    <citation type="journal article" date="2016" name="J. Biotechnol.">
        <title>First complete genome sequence of a species in the genus Microterricola, an extremophilic cold active enzyme producing bacterial strain ERGS5:02 isolated from Sikkim Himalaya.</title>
        <authorList>
            <person name="Himanshu"/>
            <person name="Swarnkar M.K."/>
            <person name="Singh D."/>
            <person name="Kumar R."/>
        </authorList>
    </citation>
    <scope>NUCLEOTIDE SEQUENCE [LARGE SCALE GENOMIC DNA]</scope>
    <source>
        <strain evidence="2 3">ERGS5:02</strain>
    </source>
</reference>
<dbReference type="RefSeq" id="WP_067226939.1">
    <property type="nucleotide sequence ID" value="NZ_CP014145.1"/>
</dbReference>
<dbReference type="Proteomes" id="UP000058305">
    <property type="component" value="Chromosome"/>
</dbReference>